<sequence length="71" mass="8536">MPTPHFWNSNLSMLECSSRFAKLRDRQYYITICFHSFPESCNHMISCIYVCHSFDCRHNYQSIHSFPRIIS</sequence>
<evidence type="ECO:0000313" key="1">
    <source>
        <dbReference type="EMBL" id="KAF2205229.1"/>
    </source>
</evidence>
<gene>
    <name evidence="1" type="ORF">GQ43DRAFT_51795</name>
</gene>
<evidence type="ECO:0000313" key="2">
    <source>
        <dbReference type="Proteomes" id="UP000799536"/>
    </source>
</evidence>
<organism evidence="1 2">
    <name type="scientific">Delitschia confertaspora ATCC 74209</name>
    <dbReference type="NCBI Taxonomy" id="1513339"/>
    <lineage>
        <taxon>Eukaryota</taxon>
        <taxon>Fungi</taxon>
        <taxon>Dikarya</taxon>
        <taxon>Ascomycota</taxon>
        <taxon>Pezizomycotina</taxon>
        <taxon>Dothideomycetes</taxon>
        <taxon>Pleosporomycetidae</taxon>
        <taxon>Pleosporales</taxon>
        <taxon>Delitschiaceae</taxon>
        <taxon>Delitschia</taxon>
    </lineage>
</organism>
<reference evidence="1" key="1">
    <citation type="journal article" date="2020" name="Stud. Mycol.">
        <title>101 Dothideomycetes genomes: a test case for predicting lifestyles and emergence of pathogens.</title>
        <authorList>
            <person name="Haridas S."/>
            <person name="Albert R."/>
            <person name="Binder M."/>
            <person name="Bloem J."/>
            <person name="Labutti K."/>
            <person name="Salamov A."/>
            <person name="Andreopoulos B."/>
            <person name="Baker S."/>
            <person name="Barry K."/>
            <person name="Bills G."/>
            <person name="Bluhm B."/>
            <person name="Cannon C."/>
            <person name="Castanera R."/>
            <person name="Culley D."/>
            <person name="Daum C."/>
            <person name="Ezra D."/>
            <person name="Gonzalez J."/>
            <person name="Henrissat B."/>
            <person name="Kuo A."/>
            <person name="Liang C."/>
            <person name="Lipzen A."/>
            <person name="Lutzoni F."/>
            <person name="Magnuson J."/>
            <person name="Mondo S."/>
            <person name="Nolan M."/>
            <person name="Ohm R."/>
            <person name="Pangilinan J."/>
            <person name="Park H.-J."/>
            <person name="Ramirez L."/>
            <person name="Alfaro M."/>
            <person name="Sun H."/>
            <person name="Tritt A."/>
            <person name="Yoshinaga Y."/>
            <person name="Zwiers L.-H."/>
            <person name="Turgeon B."/>
            <person name="Goodwin S."/>
            <person name="Spatafora J."/>
            <person name="Crous P."/>
            <person name="Grigoriev I."/>
        </authorList>
    </citation>
    <scope>NUCLEOTIDE SEQUENCE</scope>
    <source>
        <strain evidence="1">ATCC 74209</strain>
    </source>
</reference>
<protein>
    <submittedName>
        <fullName evidence="1">Uncharacterized protein</fullName>
    </submittedName>
</protein>
<dbReference type="EMBL" id="ML993860">
    <property type="protein sequence ID" value="KAF2205229.1"/>
    <property type="molecule type" value="Genomic_DNA"/>
</dbReference>
<keyword evidence="2" id="KW-1185">Reference proteome</keyword>
<dbReference type="AlphaFoldDB" id="A0A9P4JVK5"/>
<accession>A0A9P4JVK5</accession>
<name>A0A9P4JVK5_9PLEO</name>
<dbReference type="Proteomes" id="UP000799536">
    <property type="component" value="Unassembled WGS sequence"/>
</dbReference>
<proteinExistence type="predicted"/>
<comment type="caution">
    <text evidence="1">The sequence shown here is derived from an EMBL/GenBank/DDBJ whole genome shotgun (WGS) entry which is preliminary data.</text>
</comment>